<proteinExistence type="predicted"/>
<dbReference type="NCBIfam" id="TIGR02595">
    <property type="entry name" value="PEP_CTERM"/>
    <property type="match status" value="1"/>
</dbReference>
<keyword evidence="1" id="KW-0732">Signal</keyword>
<protein>
    <submittedName>
        <fullName evidence="3">Putative secreted protein with PEP-CTERM sorting signal</fullName>
    </submittedName>
</protein>
<name>A0A4R6RNF5_9BURK</name>
<sequence length="228" mass="22933">MQFTRLASAAALSALLCLSGAAAHAASIVVNGSLTGSTVNMGTPDGWRILEGTPDTLDGGNNVGVAGATDFGVAPTASPDGGTWVGLGINGSYVERFGQILQGLSVGQTYTVSWFAGNFGLNRPDAASPVQYLGSNAIDVMLDGVSIGHGSTLGLSSNWLSESLVFTATSASPQLSFRLADTTKAYLSIDGIAVVTGGTTPAVPEPGTWALMGAGLIGLALAKRRTLG</sequence>
<accession>A0A4R6RNF5</accession>
<feature type="signal peptide" evidence="1">
    <location>
        <begin position="1"/>
        <end position="25"/>
    </location>
</feature>
<evidence type="ECO:0000313" key="4">
    <source>
        <dbReference type="Proteomes" id="UP000294593"/>
    </source>
</evidence>
<reference evidence="3 4" key="1">
    <citation type="submission" date="2019-03" db="EMBL/GenBank/DDBJ databases">
        <title>Genomic Encyclopedia of Type Strains, Phase IV (KMG-IV): sequencing the most valuable type-strain genomes for metagenomic binning, comparative biology and taxonomic classification.</title>
        <authorList>
            <person name="Goeker M."/>
        </authorList>
    </citation>
    <scope>NUCLEOTIDE SEQUENCE [LARGE SCALE GENOMIC DNA]</scope>
    <source>
        <strain evidence="3 4">DSM 11901</strain>
    </source>
</reference>
<feature type="domain" description="Ice-binding protein C-terminal" evidence="2">
    <location>
        <begin position="202"/>
        <end position="225"/>
    </location>
</feature>
<evidence type="ECO:0000259" key="2">
    <source>
        <dbReference type="Pfam" id="PF07589"/>
    </source>
</evidence>
<gene>
    <name evidence="3" type="ORF">EV672_101278</name>
</gene>
<dbReference type="InterPro" id="IPR013424">
    <property type="entry name" value="Ice-binding_C"/>
</dbReference>
<dbReference type="Proteomes" id="UP000294593">
    <property type="component" value="Unassembled WGS sequence"/>
</dbReference>
<dbReference type="EMBL" id="SNXW01000001">
    <property type="protein sequence ID" value="TDP88134.1"/>
    <property type="molecule type" value="Genomic_DNA"/>
</dbReference>
<keyword evidence="4" id="KW-1185">Reference proteome</keyword>
<evidence type="ECO:0000313" key="3">
    <source>
        <dbReference type="EMBL" id="TDP88134.1"/>
    </source>
</evidence>
<comment type="caution">
    <text evidence="3">The sequence shown here is derived from an EMBL/GenBank/DDBJ whole genome shotgun (WGS) entry which is preliminary data.</text>
</comment>
<dbReference type="Pfam" id="PF07589">
    <property type="entry name" value="PEP-CTERM"/>
    <property type="match status" value="1"/>
</dbReference>
<evidence type="ECO:0000256" key="1">
    <source>
        <dbReference type="SAM" id="SignalP"/>
    </source>
</evidence>
<dbReference type="AlphaFoldDB" id="A0A4R6RNF5"/>
<feature type="chain" id="PRO_5020720659" evidence="1">
    <location>
        <begin position="26"/>
        <end position="228"/>
    </location>
</feature>
<dbReference type="RefSeq" id="WP_133605784.1">
    <property type="nucleotide sequence ID" value="NZ_SNXW01000001.1"/>
</dbReference>
<organism evidence="3 4">
    <name type="scientific">Aquabacterium commune</name>
    <dbReference type="NCBI Taxonomy" id="70586"/>
    <lineage>
        <taxon>Bacteria</taxon>
        <taxon>Pseudomonadati</taxon>
        <taxon>Pseudomonadota</taxon>
        <taxon>Betaproteobacteria</taxon>
        <taxon>Burkholderiales</taxon>
        <taxon>Aquabacterium</taxon>
    </lineage>
</organism>
<dbReference type="OrthoDB" id="8701420at2"/>